<accession>A0A1G7N468</accession>
<dbReference type="EMBL" id="FNBT01000005">
    <property type="protein sequence ID" value="SDF68794.1"/>
    <property type="molecule type" value="Genomic_DNA"/>
</dbReference>
<dbReference type="STRING" id="1550231.SAMN05660662_3081"/>
<feature type="signal peptide" evidence="2">
    <location>
        <begin position="1"/>
        <end position="25"/>
    </location>
</feature>
<evidence type="ECO:0000259" key="3">
    <source>
        <dbReference type="Pfam" id="PF14230"/>
    </source>
</evidence>
<dbReference type="Pfam" id="PF14230">
    <property type="entry name" value="DUF4333"/>
    <property type="match status" value="1"/>
</dbReference>
<keyword evidence="2" id="KW-0732">Signal</keyword>
<proteinExistence type="predicted"/>
<dbReference type="RefSeq" id="WP_091768358.1">
    <property type="nucleotide sequence ID" value="NZ_FNBT01000005.1"/>
</dbReference>
<evidence type="ECO:0000256" key="2">
    <source>
        <dbReference type="SAM" id="SignalP"/>
    </source>
</evidence>
<evidence type="ECO:0000256" key="1">
    <source>
        <dbReference type="SAM" id="MobiDB-lite"/>
    </source>
</evidence>
<keyword evidence="5" id="KW-1185">Reference proteome</keyword>
<evidence type="ECO:0000313" key="4">
    <source>
        <dbReference type="EMBL" id="SDF68794.1"/>
    </source>
</evidence>
<reference evidence="5" key="1">
    <citation type="submission" date="2016-10" db="EMBL/GenBank/DDBJ databases">
        <authorList>
            <person name="Varghese N."/>
            <person name="Submissions S."/>
        </authorList>
    </citation>
    <scope>NUCLEOTIDE SEQUENCE [LARGE SCALE GENOMIC DNA]</scope>
    <source>
        <strain evidence="5">DSM 44268</strain>
    </source>
</reference>
<protein>
    <recommendedName>
        <fullName evidence="3">DUF4333 domain-containing protein</fullName>
    </recommendedName>
</protein>
<organism evidence="4 5">
    <name type="scientific">Blastococcus aurantiacus</name>
    <dbReference type="NCBI Taxonomy" id="1550231"/>
    <lineage>
        <taxon>Bacteria</taxon>
        <taxon>Bacillati</taxon>
        <taxon>Actinomycetota</taxon>
        <taxon>Actinomycetes</taxon>
        <taxon>Geodermatophilales</taxon>
        <taxon>Geodermatophilaceae</taxon>
        <taxon>Blastococcus</taxon>
    </lineage>
</organism>
<name>A0A1G7N468_9ACTN</name>
<sequence length="116" mass="12103">MARRPLLARRLLPAFLAGATLTLPACGSVVLSADTLSAAKVAEAAEDALEEQVGTRPDVTCSDELPKEEGASTRCTLTGGEDPVEYGVTVTVTSTDGTTRIGVEVDDEPMEDEPPE</sequence>
<dbReference type="AlphaFoldDB" id="A0A1G7N468"/>
<dbReference type="OrthoDB" id="3830284at2"/>
<dbReference type="InterPro" id="IPR025637">
    <property type="entry name" value="DUF4333"/>
</dbReference>
<feature type="domain" description="DUF4333" evidence="3">
    <location>
        <begin position="29"/>
        <end position="97"/>
    </location>
</feature>
<feature type="chain" id="PRO_5039663587" description="DUF4333 domain-containing protein" evidence="2">
    <location>
        <begin position="26"/>
        <end position="116"/>
    </location>
</feature>
<gene>
    <name evidence="4" type="ORF">SAMN05660662_3081</name>
</gene>
<dbReference type="Proteomes" id="UP000199406">
    <property type="component" value="Unassembled WGS sequence"/>
</dbReference>
<feature type="region of interest" description="Disordered" evidence="1">
    <location>
        <begin position="49"/>
        <end position="82"/>
    </location>
</feature>
<evidence type="ECO:0000313" key="5">
    <source>
        <dbReference type="Proteomes" id="UP000199406"/>
    </source>
</evidence>